<feature type="non-terminal residue" evidence="1">
    <location>
        <position position="1"/>
    </location>
</feature>
<name>A0ABP0PK27_9DINO</name>
<dbReference type="EMBL" id="CAXAMM010036546">
    <property type="protein sequence ID" value="CAK9075892.1"/>
    <property type="molecule type" value="Genomic_DNA"/>
</dbReference>
<organism evidence="1 2">
    <name type="scientific">Durusdinium trenchii</name>
    <dbReference type="NCBI Taxonomy" id="1381693"/>
    <lineage>
        <taxon>Eukaryota</taxon>
        <taxon>Sar</taxon>
        <taxon>Alveolata</taxon>
        <taxon>Dinophyceae</taxon>
        <taxon>Suessiales</taxon>
        <taxon>Symbiodiniaceae</taxon>
        <taxon>Durusdinium</taxon>
    </lineage>
</organism>
<dbReference type="Proteomes" id="UP001642464">
    <property type="component" value="Unassembled WGS sequence"/>
</dbReference>
<sequence length="67" mass="7024">VAVGPMGAPFAPVNCRLCNGSNGPIGWSSLDAGLYSLLVFPHRNRDRYCAEALPALYTTMASALPTA</sequence>
<evidence type="ECO:0000313" key="2">
    <source>
        <dbReference type="Proteomes" id="UP001642464"/>
    </source>
</evidence>
<proteinExistence type="predicted"/>
<gene>
    <name evidence="1" type="ORF">SCF082_LOCUS36678</name>
</gene>
<reference evidence="1 2" key="1">
    <citation type="submission" date="2024-02" db="EMBL/GenBank/DDBJ databases">
        <authorList>
            <person name="Chen Y."/>
            <person name="Shah S."/>
            <person name="Dougan E. K."/>
            <person name="Thang M."/>
            <person name="Chan C."/>
        </authorList>
    </citation>
    <scope>NUCLEOTIDE SEQUENCE [LARGE SCALE GENOMIC DNA]</scope>
</reference>
<accession>A0ABP0PK27</accession>
<keyword evidence="2" id="KW-1185">Reference proteome</keyword>
<comment type="caution">
    <text evidence="1">The sequence shown here is derived from an EMBL/GenBank/DDBJ whole genome shotgun (WGS) entry which is preliminary data.</text>
</comment>
<evidence type="ECO:0000313" key="1">
    <source>
        <dbReference type="EMBL" id="CAK9075892.1"/>
    </source>
</evidence>
<protein>
    <submittedName>
        <fullName evidence="1">Uncharacterized protein</fullName>
    </submittedName>
</protein>